<evidence type="ECO:0000256" key="1">
    <source>
        <dbReference type="ARBA" id="ARBA00023015"/>
    </source>
</evidence>
<proteinExistence type="predicted"/>
<dbReference type="GO" id="GO:0045892">
    <property type="term" value="P:negative regulation of DNA-templated transcription"/>
    <property type="evidence" value="ECO:0007669"/>
    <property type="project" value="TreeGrafter"/>
</dbReference>
<dbReference type="InterPro" id="IPR036388">
    <property type="entry name" value="WH-like_DNA-bd_sf"/>
</dbReference>
<protein>
    <submittedName>
        <fullName evidence="7">Helix-turn-helix domain-containing protein</fullName>
    </submittedName>
</protein>
<dbReference type="AlphaFoldDB" id="A0A844W5B8"/>
<name>A0A844W5B8_9RHOB</name>
<dbReference type="SUPFAM" id="SSF46785">
    <property type="entry name" value="Winged helix' DNA-binding domain"/>
    <property type="match status" value="1"/>
</dbReference>
<sequence>MNAARGQDRSKDQATEQDAELDASMSSTLMRGIEILQCFSASDQELSNAEIARRMGLKRPTVSRLCKTLLHLGYLRKTQKGAFRLAPRLLSLNYPVLATMPWRHNVVGPMREMAEMCSGNASIGVMSGDSFVHVQTAGLPPGWPHVPDIGQSGPLHHSALGWSILSMLSDTDYSAKIEEIRAIHGQDLDESRPVMEAAVARCRAEGFCVSYGDWRPELVAAGAPIGRTEDGLYVAIACAVPRYRAVAEYFENDFGPRLAEAAASMRLSGVFKLATPLS</sequence>
<dbReference type="GO" id="GO:0003700">
    <property type="term" value="F:DNA-binding transcription factor activity"/>
    <property type="evidence" value="ECO:0007669"/>
    <property type="project" value="TreeGrafter"/>
</dbReference>
<dbReference type="InterPro" id="IPR005471">
    <property type="entry name" value="Tscrpt_reg_IclR_N"/>
</dbReference>
<dbReference type="PANTHER" id="PTHR30136">
    <property type="entry name" value="HELIX-TURN-HELIX TRANSCRIPTIONAL REGULATOR, ICLR FAMILY"/>
    <property type="match status" value="1"/>
</dbReference>
<dbReference type="GO" id="GO:0003677">
    <property type="term" value="F:DNA binding"/>
    <property type="evidence" value="ECO:0007669"/>
    <property type="project" value="UniProtKB-KW"/>
</dbReference>
<evidence type="ECO:0000313" key="7">
    <source>
        <dbReference type="EMBL" id="MWB78011.1"/>
    </source>
</evidence>
<keyword evidence="1" id="KW-0805">Transcription regulation</keyword>
<dbReference type="InterPro" id="IPR029016">
    <property type="entry name" value="GAF-like_dom_sf"/>
</dbReference>
<dbReference type="InterPro" id="IPR036390">
    <property type="entry name" value="WH_DNA-bd_sf"/>
</dbReference>
<keyword evidence="8" id="KW-1185">Reference proteome</keyword>
<evidence type="ECO:0000259" key="5">
    <source>
        <dbReference type="PROSITE" id="PS51077"/>
    </source>
</evidence>
<evidence type="ECO:0000259" key="6">
    <source>
        <dbReference type="PROSITE" id="PS51078"/>
    </source>
</evidence>
<evidence type="ECO:0000313" key="8">
    <source>
        <dbReference type="Proteomes" id="UP000443843"/>
    </source>
</evidence>
<gene>
    <name evidence="7" type="ORF">GLS40_08260</name>
</gene>
<dbReference type="Gene3D" id="1.10.10.10">
    <property type="entry name" value="Winged helix-like DNA-binding domain superfamily/Winged helix DNA-binding domain"/>
    <property type="match status" value="1"/>
</dbReference>
<feature type="domain" description="HTH iclR-type" evidence="5">
    <location>
        <begin position="26"/>
        <end position="87"/>
    </location>
</feature>
<dbReference type="PANTHER" id="PTHR30136:SF33">
    <property type="entry name" value="TRANSCRIPTIONAL REGULATORY PROTEIN"/>
    <property type="match status" value="1"/>
</dbReference>
<evidence type="ECO:0000256" key="4">
    <source>
        <dbReference type="SAM" id="MobiDB-lite"/>
    </source>
</evidence>
<dbReference type="InterPro" id="IPR050707">
    <property type="entry name" value="HTH_MetabolicPath_Reg"/>
</dbReference>
<comment type="caution">
    <text evidence="7">The sequence shown here is derived from an EMBL/GenBank/DDBJ whole genome shotgun (WGS) entry which is preliminary data.</text>
</comment>
<feature type="compositionally biased region" description="Basic and acidic residues" evidence="4">
    <location>
        <begin position="1"/>
        <end position="14"/>
    </location>
</feature>
<dbReference type="RefSeq" id="WP_160382291.1">
    <property type="nucleotide sequence ID" value="NZ_WNXQ01000004.1"/>
</dbReference>
<dbReference type="EMBL" id="WNXQ01000004">
    <property type="protein sequence ID" value="MWB78011.1"/>
    <property type="molecule type" value="Genomic_DNA"/>
</dbReference>
<dbReference type="Pfam" id="PF09339">
    <property type="entry name" value="HTH_IclR"/>
    <property type="match status" value="1"/>
</dbReference>
<dbReference type="SUPFAM" id="SSF55781">
    <property type="entry name" value="GAF domain-like"/>
    <property type="match status" value="1"/>
</dbReference>
<keyword evidence="3" id="KW-0804">Transcription</keyword>
<evidence type="ECO:0000256" key="3">
    <source>
        <dbReference type="ARBA" id="ARBA00023163"/>
    </source>
</evidence>
<organism evidence="7 8">
    <name type="scientific">Pseudooceanicola pacificus</name>
    <dbReference type="NCBI Taxonomy" id="2676438"/>
    <lineage>
        <taxon>Bacteria</taxon>
        <taxon>Pseudomonadati</taxon>
        <taxon>Pseudomonadota</taxon>
        <taxon>Alphaproteobacteria</taxon>
        <taxon>Rhodobacterales</taxon>
        <taxon>Paracoccaceae</taxon>
        <taxon>Pseudooceanicola</taxon>
    </lineage>
</organism>
<keyword evidence="2" id="KW-0238">DNA-binding</keyword>
<dbReference type="Pfam" id="PF01614">
    <property type="entry name" value="IclR_C"/>
    <property type="match status" value="1"/>
</dbReference>
<dbReference type="PROSITE" id="PS51078">
    <property type="entry name" value="ICLR_ED"/>
    <property type="match status" value="1"/>
</dbReference>
<dbReference type="Gene3D" id="3.30.450.40">
    <property type="match status" value="1"/>
</dbReference>
<evidence type="ECO:0000256" key="2">
    <source>
        <dbReference type="ARBA" id="ARBA00023125"/>
    </source>
</evidence>
<feature type="domain" description="IclR-ED" evidence="6">
    <location>
        <begin position="88"/>
        <end position="271"/>
    </location>
</feature>
<reference evidence="7 8" key="1">
    <citation type="submission" date="2019-11" db="EMBL/GenBank/DDBJ databases">
        <title>Pseudooceanicola pacifica sp. nov., isolated from deep-sea sediment of the Pacific Ocean.</title>
        <authorList>
            <person name="Lyu L."/>
        </authorList>
    </citation>
    <scope>NUCLEOTIDE SEQUENCE [LARGE SCALE GENOMIC DNA]</scope>
    <source>
        <strain evidence="7 8">216_PA32_1</strain>
    </source>
</reference>
<dbReference type="InterPro" id="IPR014757">
    <property type="entry name" value="Tscrpt_reg_IclR_C"/>
</dbReference>
<accession>A0A844W5B8</accession>
<feature type="region of interest" description="Disordered" evidence="4">
    <location>
        <begin position="1"/>
        <end position="23"/>
    </location>
</feature>
<dbReference type="PROSITE" id="PS51077">
    <property type="entry name" value="HTH_ICLR"/>
    <property type="match status" value="1"/>
</dbReference>
<dbReference type="Proteomes" id="UP000443843">
    <property type="component" value="Unassembled WGS sequence"/>
</dbReference>
<dbReference type="SMART" id="SM00346">
    <property type="entry name" value="HTH_ICLR"/>
    <property type="match status" value="1"/>
</dbReference>